<evidence type="ECO:0000313" key="1">
    <source>
        <dbReference type="EnsemblFungi" id="FOXG_15909P0"/>
    </source>
</evidence>
<dbReference type="Proteomes" id="UP000002489">
    <property type="component" value="Unassembled WGS sequence"/>
</dbReference>
<organism evidence="1 2">
    <name type="scientific">Fusarium oxysporum (strain Fo5176)</name>
    <name type="common">Fusarium vascular wilt</name>
    <dbReference type="NCBI Taxonomy" id="660025"/>
    <lineage>
        <taxon>Eukaryota</taxon>
        <taxon>Fungi</taxon>
        <taxon>Dikarya</taxon>
        <taxon>Ascomycota</taxon>
        <taxon>Pezizomycotina</taxon>
        <taxon>Sordariomycetes</taxon>
        <taxon>Hypocreomycetidae</taxon>
        <taxon>Hypocreales</taxon>
        <taxon>Nectriaceae</taxon>
        <taxon>Fusarium</taxon>
        <taxon>Fusarium oxysporum species complex</taxon>
    </lineage>
</organism>
<proteinExistence type="predicted"/>
<gene>
    <name evidence="1" type="primary">28956904</name>
</gene>
<name>A0A0D2YHW3_FUSOF</name>
<protein>
    <submittedName>
        <fullName evidence="1">Uncharacterized protein</fullName>
    </submittedName>
</protein>
<dbReference type="AlphaFoldDB" id="A0A0D2YHW3"/>
<dbReference type="STRING" id="426428.A0A0D2YHW3"/>
<dbReference type="VEuPathDB" id="FungiDB:FOXG_15909"/>
<evidence type="ECO:0000313" key="2">
    <source>
        <dbReference type="Proteomes" id="UP000002489"/>
    </source>
</evidence>
<dbReference type="EnsemblFungi" id="FOXG_15909T0">
    <property type="protein sequence ID" value="FOXG_15909P0"/>
    <property type="gene ID" value="FOXG_15909"/>
</dbReference>
<reference evidence="2" key="1">
    <citation type="journal article" date="2012" name="Mol. Plant Microbe Interact.">
        <title>A highly conserved effector in Fusarium oxysporum is required for full virulence on Arabidopsis.</title>
        <authorList>
            <person name="Thatcher L.F."/>
            <person name="Gardiner D.M."/>
            <person name="Kazan K."/>
            <person name="Manners J."/>
        </authorList>
    </citation>
    <scope>NUCLEOTIDE SEQUENCE [LARGE SCALE GENOMIC DNA]</scope>
    <source>
        <strain evidence="2">Fo5176</strain>
    </source>
</reference>
<sequence length="70" mass="7870">MFMMSNVATLASEIGKDAFVLILIGSTLGIQAVAFNGKYSAKYKRYVITAFEKRSLEDYIKLLYITPEIL</sequence>
<accession>A0A0D2YHW3</accession>
<reference evidence="1" key="2">
    <citation type="submission" date="2025-08" db="UniProtKB">
        <authorList>
            <consortium name="EnsemblFungi"/>
        </authorList>
    </citation>
    <scope>IDENTIFICATION</scope>
    <source>
        <strain evidence="1">4287 / CBS 123668 / FGSC 9935 / NRRL 34936</strain>
    </source>
</reference>